<reference evidence="1 2" key="1">
    <citation type="submission" date="2016-09" db="EMBL/GenBank/DDBJ databases">
        <title>Draft genome sequence for the type strain of Vulcanibacillus modesticaldus BR, a strictly anaerobic, moderately thermophilic, and nitrate-reducing bacterium from deep sea-hydrothermal vents of the Mid-Atlantic Ridge.</title>
        <authorList>
            <person name="Abin C.A."/>
            <person name="Hollibaugh J.T."/>
        </authorList>
    </citation>
    <scope>NUCLEOTIDE SEQUENCE [LARGE SCALE GENOMIC DNA]</scope>
    <source>
        <strain evidence="1 2">BR</strain>
    </source>
</reference>
<name>A0A1D2YT68_9BACI</name>
<evidence type="ECO:0000313" key="1">
    <source>
        <dbReference type="EMBL" id="OEF98866.1"/>
    </source>
</evidence>
<keyword evidence="2" id="KW-1185">Reference proteome</keyword>
<dbReference type="EMBL" id="MIJF01000046">
    <property type="protein sequence ID" value="OEF98866.1"/>
    <property type="molecule type" value="Genomic_DNA"/>
</dbReference>
<evidence type="ECO:0000313" key="2">
    <source>
        <dbReference type="Proteomes" id="UP000243739"/>
    </source>
</evidence>
<dbReference type="RefSeq" id="WP_069657202.1">
    <property type="nucleotide sequence ID" value="NZ_MIJF01000046.1"/>
</dbReference>
<proteinExistence type="predicted"/>
<protein>
    <submittedName>
        <fullName evidence="1">Uncharacterized protein</fullName>
    </submittedName>
</protein>
<dbReference type="OrthoDB" id="2973227at2"/>
<dbReference type="AlphaFoldDB" id="A0A1D2YT68"/>
<dbReference type="Proteomes" id="UP000243739">
    <property type="component" value="Unassembled WGS sequence"/>
</dbReference>
<accession>A0A1D2YT68</accession>
<sequence length="74" mass="8469">MNEINPLKALIQIYKALDESKILLEDIIDQIGSGYGKRLEALPEDIQVLVEKTLELTPKQRKALMRFIESIKSD</sequence>
<gene>
    <name evidence="1" type="ORF">BHF71_02765</name>
</gene>
<organism evidence="1 2">
    <name type="scientific">Vulcanibacillus modesticaldus</name>
    <dbReference type="NCBI Taxonomy" id="337097"/>
    <lineage>
        <taxon>Bacteria</taxon>
        <taxon>Bacillati</taxon>
        <taxon>Bacillota</taxon>
        <taxon>Bacilli</taxon>
        <taxon>Bacillales</taxon>
        <taxon>Bacillaceae</taxon>
        <taxon>Vulcanibacillus</taxon>
    </lineage>
</organism>
<comment type="caution">
    <text evidence="1">The sequence shown here is derived from an EMBL/GenBank/DDBJ whole genome shotgun (WGS) entry which is preliminary data.</text>
</comment>